<proteinExistence type="predicted"/>
<dbReference type="Gene3D" id="3.80.10.10">
    <property type="entry name" value="Ribonuclease Inhibitor"/>
    <property type="match status" value="3"/>
</dbReference>
<evidence type="ECO:0000313" key="4">
    <source>
        <dbReference type="Proteomes" id="UP001140949"/>
    </source>
</evidence>
<name>A0AAX6ET66_IRIPA</name>
<dbReference type="InterPro" id="IPR056789">
    <property type="entry name" value="LRR_R13L1-DRL21"/>
</dbReference>
<feature type="domain" description="R13L1/DRL21-like LRR repeat region" evidence="2">
    <location>
        <begin position="94"/>
        <end position="223"/>
    </location>
</feature>
<protein>
    <submittedName>
        <fullName evidence="3">Disease resistance RPP13-like protein 1 isoform X1</fullName>
    </submittedName>
</protein>
<comment type="caution">
    <text evidence="3">The sequence shown here is derived from an EMBL/GenBank/DDBJ whole genome shotgun (WGS) entry which is preliminary data.</text>
</comment>
<dbReference type="Proteomes" id="UP001140949">
    <property type="component" value="Unassembled WGS sequence"/>
</dbReference>
<reference evidence="3" key="1">
    <citation type="journal article" date="2023" name="GigaByte">
        <title>Genome assembly of the bearded iris, Iris pallida Lam.</title>
        <authorList>
            <person name="Bruccoleri R.E."/>
            <person name="Oakeley E.J."/>
            <person name="Faust A.M.E."/>
            <person name="Altorfer M."/>
            <person name="Dessus-Babus S."/>
            <person name="Burckhardt D."/>
            <person name="Oertli M."/>
            <person name="Naumann U."/>
            <person name="Petersen F."/>
            <person name="Wong J."/>
        </authorList>
    </citation>
    <scope>NUCLEOTIDE SEQUENCE</scope>
    <source>
        <strain evidence="3">GSM-AAB239-AS_SAM_17_03QT</strain>
    </source>
</reference>
<keyword evidence="4" id="KW-1185">Reference proteome</keyword>
<evidence type="ECO:0000256" key="1">
    <source>
        <dbReference type="SAM" id="MobiDB-lite"/>
    </source>
</evidence>
<gene>
    <name evidence="3" type="ORF">M6B38_173255</name>
</gene>
<evidence type="ECO:0000259" key="2">
    <source>
        <dbReference type="Pfam" id="PF25019"/>
    </source>
</evidence>
<evidence type="ECO:0000313" key="3">
    <source>
        <dbReference type="EMBL" id="KAJ6807148.1"/>
    </source>
</evidence>
<sequence>MEIVVEELPESLGKLYHLQFLIIKRSTMNKVPQELNKLINLRYTGEYNGRTIYLSGRGYLHDIRASNIPYVGKLTSLQHIHGYEVSSKEKQCGIGQLKNLQQLRGSLSICNLENVKDKAEASEALLKEKKHVDRLELHWKRSSERDGNMDEEVLQGLQPPPNLRELKLDGYNGVRLPKWTRSVGSLSSSDLYFIDLERLHSLEIVACRNLQQIPSLPRMLGRLVIEGCPNLSEVPLLPLGLRELTVHGCPKLVQLQPPIVSSRLEELDLEDCGDGVEAMFSNMSENGSSSSSSSIQGVGFVGLRRLRIVRCSSIHHGGENEKEVCLDKLLMSASLTDLELTGLPWLTSLLLGPNLTALEDVRIEGCEKLRSIGNSLVSSSLKYLRIRNCPRLTVQQQQQQQQADDHRGGVMERLYVVGCPELTWLWNLNCFTSVRSLSVVGCPRLTLIKSGGGGGGGGDDSLSPMPPSSSSSSPLESVTIDDLSLLTAALRRESLCLNSLSHLAIEESTEDKPLTAEQEELFQHHLNSSLETLEFVHCEGLPSLPAILENLSSLRELRIRDCPKIESLPNLPASLESVDIIGCPKIESLPNLPASLQTVIISGCHPRLKEEYGNEEKIIFMD</sequence>
<reference evidence="3" key="2">
    <citation type="submission" date="2023-04" db="EMBL/GenBank/DDBJ databases">
        <authorList>
            <person name="Bruccoleri R.E."/>
            <person name="Oakeley E.J."/>
            <person name="Faust A.-M."/>
            <person name="Dessus-Babus S."/>
            <person name="Altorfer M."/>
            <person name="Burckhardt D."/>
            <person name="Oertli M."/>
            <person name="Naumann U."/>
            <person name="Petersen F."/>
            <person name="Wong J."/>
        </authorList>
    </citation>
    <scope>NUCLEOTIDE SEQUENCE</scope>
    <source>
        <strain evidence="3">GSM-AAB239-AS_SAM_17_03QT</strain>
        <tissue evidence="3">Leaf</tissue>
    </source>
</reference>
<dbReference type="EMBL" id="JANAVB010034190">
    <property type="protein sequence ID" value="KAJ6807148.1"/>
    <property type="molecule type" value="Genomic_DNA"/>
</dbReference>
<dbReference type="PANTHER" id="PTHR47186">
    <property type="entry name" value="LEUCINE-RICH REPEAT-CONTAINING PROTEIN 57"/>
    <property type="match status" value="1"/>
</dbReference>
<dbReference type="SUPFAM" id="SSF52058">
    <property type="entry name" value="L domain-like"/>
    <property type="match status" value="2"/>
</dbReference>
<dbReference type="AlphaFoldDB" id="A0AAX6ET66"/>
<feature type="compositionally biased region" description="Low complexity" evidence="1">
    <location>
        <begin position="460"/>
        <end position="475"/>
    </location>
</feature>
<dbReference type="Pfam" id="PF25019">
    <property type="entry name" value="LRR_R13L1-DRL21"/>
    <property type="match status" value="1"/>
</dbReference>
<dbReference type="PANTHER" id="PTHR47186:SF3">
    <property type="entry name" value="OS09G0267800 PROTEIN"/>
    <property type="match status" value="1"/>
</dbReference>
<organism evidence="3 4">
    <name type="scientific">Iris pallida</name>
    <name type="common">Sweet iris</name>
    <dbReference type="NCBI Taxonomy" id="29817"/>
    <lineage>
        <taxon>Eukaryota</taxon>
        <taxon>Viridiplantae</taxon>
        <taxon>Streptophyta</taxon>
        <taxon>Embryophyta</taxon>
        <taxon>Tracheophyta</taxon>
        <taxon>Spermatophyta</taxon>
        <taxon>Magnoliopsida</taxon>
        <taxon>Liliopsida</taxon>
        <taxon>Asparagales</taxon>
        <taxon>Iridaceae</taxon>
        <taxon>Iridoideae</taxon>
        <taxon>Irideae</taxon>
        <taxon>Iris</taxon>
    </lineage>
</organism>
<dbReference type="InterPro" id="IPR032675">
    <property type="entry name" value="LRR_dom_sf"/>
</dbReference>
<feature type="region of interest" description="Disordered" evidence="1">
    <location>
        <begin position="451"/>
        <end position="476"/>
    </location>
</feature>
<accession>A0AAX6ET66</accession>